<proteinExistence type="predicted"/>
<keyword evidence="1" id="KW-0812">Transmembrane</keyword>
<dbReference type="AlphaFoldDB" id="B4N4M7"/>
<evidence type="ECO:0000256" key="2">
    <source>
        <dbReference type="SAM" id="SignalP"/>
    </source>
</evidence>
<dbReference type="Proteomes" id="UP000007798">
    <property type="component" value="Unassembled WGS sequence"/>
</dbReference>
<feature type="chain" id="PRO_5006458218" description="Chitin-binding type-2 domain-containing protein" evidence="2">
    <location>
        <begin position="24"/>
        <end position="437"/>
    </location>
</feature>
<feature type="domain" description="Chitin-binding type-2" evidence="3">
    <location>
        <begin position="332"/>
        <end position="395"/>
    </location>
</feature>
<evidence type="ECO:0000313" key="5">
    <source>
        <dbReference type="Proteomes" id="UP000007798"/>
    </source>
</evidence>
<dbReference type="HOGENOM" id="CLU_1103759_0_0_1"/>
<evidence type="ECO:0000259" key="3">
    <source>
        <dbReference type="PROSITE" id="PS50940"/>
    </source>
</evidence>
<dbReference type="Gene3D" id="2.170.140.10">
    <property type="entry name" value="Chitin binding domain"/>
    <property type="match status" value="1"/>
</dbReference>
<dbReference type="Pfam" id="PF01607">
    <property type="entry name" value="CBM_14"/>
    <property type="match status" value="1"/>
</dbReference>
<organism evidence="4 5">
    <name type="scientific">Drosophila willistoni</name>
    <name type="common">Fruit fly</name>
    <dbReference type="NCBI Taxonomy" id="7260"/>
    <lineage>
        <taxon>Eukaryota</taxon>
        <taxon>Metazoa</taxon>
        <taxon>Ecdysozoa</taxon>
        <taxon>Arthropoda</taxon>
        <taxon>Hexapoda</taxon>
        <taxon>Insecta</taxon>
        <taxon>Pterygota</taxon>
        <taxon>Neoptera</taxon>
        <taxon>Endopterygota</taxon>
        <taxon>Diptera</taxon>
        <taxon>Brachycera</taxon>
        <taxon>Muscomorpha</taxon>
        <taxon>Ephydroidea</taxon>
        <taxon>Drosophilidae</taxon>
        <taxon>Drosophila</taxon>
        <taxon>Sophophora</taxon>
    </lineage>
</organism>
<dbReference type="STRING" id="7260.B4N4M7"/>
<dbReference type="eggNOG" id="ENOG502S93C">
    <property type="taxonomic scope" value="Eukaryota"/>
</dbReference>
<keyword evidence="5" id="KW-1185">Reference proteome</keyword>
<dbReference type="GO" id="GO:0008061">
    <property type="term" value="F:chitin binding"/>
    <property type="evidence" value="ECO:0007669"/>
    <property type="project" value="InterPro"/>
</dbReference>
<dbReference type="InParanoid" id="B4N4M7"/>
<evidence type="ECO:0000313" key="4">
    <source>
        <dbReference type="EMBL" id="EDW79101.2"/>
    </source>
</evidence>
<dbReference type="InterPro" id="IPR052976">
    <property type="entry name" value="Scoloptoxin-like"/>
</dbReference>
<dbReference type="PANTHER" id="PTHR22933">
    <property type="entry name" value="FI18007P1-RELATED"/>
    <property type="match status" value="1"/>
</dbReference>
<dbReference type="OrthoDB" id="10059269at2759"/>
<sequence length="437" mass="49638">MSSTFVFTWLVLLYVSLSAFGLAQEYPTANMERNHKKRQIYREQVLPHAGGKIPETAFETDRLFLNRLQKEGIAVPDGIVPEQRNPQVYQYYNKPMRTVFHIALSSDGRFTPREGRYHYRQVPTVETTYLYPQAVGRQHILVPPKHALPVYRQLQLHNPLLNQVKFQPKKMPNFLDLAPTVGKSRTSPAAGSAKSAKSYQNINLLHGPVLPAFKKTTGGSKTYVDSYGTTHLFSEFDDLLSKLDLPQTKQKFQEREKNKTRQNMMGKQLLFTWLMVLGASALVVAIEVQKFGHLYNPPQAEHPHHEEKQDLSKIPGVPGVDYPIYHEVPHTQFSCHNVPAVPGMYANVETGCQAYHVCHDGREGHQGASFLCTNGTIFNQKEFACDWWYNVKCEEALSLYHLNADPEHNPYIPKKKLEPELDHSAIHGGHGGFLIQA</sequence>
<gene>
    <name evidence="4" type="primary">Dwil\GK10463</name>
    <name evidence="4" type="ORF">Dwil_GK10463</name>
</gene>
<dbReference type="PANTHER" id="PTHR22933:SF42">
    <property type="entry name" value="FI18455P1-RELATED"/>
    <property type="match status" value="1"/>
</dbReference>
<protein>
    <recommendedName>
        <fullName evidence="3">Chitin-binding type-2 domain-containing protein</fullName>
    </recommendedName>
</protein>
<dbReference type="InterPro" id="IPR002557">
    <property type="entry name" value="Chitin-bd_dom"/>
</dbReference>
<feature type="signal peptide" evidence="2">
    <location>
        <begin position="1"/>
        <end position="23"/>
    </location>
</feature>
<dbReference type="InterPro" id="IPR036508">
    <property type="entry name" value="Chitin-bd_dom_sf"/>
</dbReference>
<dbReference type="PROSITE" id="PS50940">
    <property type="entry name" value="CHIT_BIND_II"/>
    <property type="match status" value="1"/>
</dbReference>
<keyword evidence="1" id="KW-1133">Transmembrane helix</keyword>
<reference evidence="4 5" key="1">
    <citation type="journal article" date="2007" name="Nature">
        <title>Evolution of genes and genomes on the Drosophila phylogeny.</title>
        <authorList>
            <consortium name="Drosophila 12 Genomes Consortium"/>
            <person name="Clark A.G."/>
            <person name="Eisen M.B."/>
            <person name="Smith D.R."/>
            <person name="Bergman C.M."/>
            <person name="Oliver B."/>
            <person name="Markow T.A."/>
            <person name="Kaufman T.C."/>
            <person name="Kellis M."/>
            <person name="Gelbart W."/>
            <person name="Iyer V.N."/>
            <person name="Pollard D.A."/>
            <person name="Sackton T.B."/>
            <person name="Larracuente A.M."/>
            <person name="Singh N.D."/>
            <person name="Abad J.P."/>
            <person name="Abt D.N."/>
            <person name="Adryan B."/>
            <person name="Aguade M."/>
            <person name="Akashi H."/>
            <person name="Anderson W.W."/>
            <person name="Aquadro C.F."/>
            <person name="Ardell D.H."/>
            <person name="Arguello R."/>
            <person name="Artieri C.G."/>
            <person name="Barbash D.A."/>
            <person name="Barker D."/>
            <person name="Barsanti P."/>
            <person name="Batterham P."/>
            <person name="Batzoglou S."/>
            <person name="Begun D."/>
            <person name="Bhutkar A."/>
            <person name="Blanco E."/>
            <person name="Bosak S.A."/>
            <person name="Bradley R.K."/>
            <person name="Brand A.D."/>
            <person name="Brent M.R."/>
            <person name="Brooks A.N."/>
            <person name="Brown R.H."/>
            <person name="Butlin R.K."/>
            <person name="Caggese C."/>
            <person name="Calvi B.R."/>
            <person name="Bernardo de Carvalho A."/>
            <person name="Caspi A."/>
            <person name="Castrezana S."/>
            <person name="Celniker S.E."/>
            <person name="Chang J.L."/>
            <person name="Chapple C."/>
            <person name="Chatterji S."/>
            <person name="Chinwalla A."/>
            <person name="Civetta A."/>
            <person name="Clifton S.W."/>
            <person name="Comeron J.M."/>
            <person name="Costello J.C."/>
            <person name="Coyne J.A."/>
            <person name="Daub J."/>
            <person name="David R.G."/>
            <person name="Delcher A.L."/>
            <person name="Delehaunty K."/>
            <person name="Do C.B."/>
            <person name="Ebling H."/>
            <person name="Edwards K."/>
            <person name="Eickbush T."/>
            <person name="Evans J.D."/>
            <person name="Filipski A."/>
            <person name="Findeiss S."/>
            <person name="Freyhult E."/>
            <person name="Fulton L."/>
            <person name="Fulton R."/>
            <person name="Garcia A.C."/>
            <person name="Gardiner A."/>
            <person name="Garfield D.A."/>
            <person name="Garvin B.E."/>
            <person name="Gibson G."/>
            <person name="Gilbert D."/>
            <person name="Gnerre S."/>
            <person name="Godfrey J."/>
            <person name="Good R."/>
            <person name="Gotea V."/>
            <person name="Gravely B."/>
            <person name="Greenberg A.J."/>
            <person name="Griffiths-Jones S."/>
            <person name="Gross S."/>
            <person name="Guigo R."/>
            <person name="Gustafson E.A."/>
            <person name="Haerty W."/>
            <person name="Hahn M.W."/>
            <person name="Halligan D.L."/>
            <person name="Halpern A.L."/>
            <person name="Halter G.M."/>
            <person name="Han M.V."/>
            <person name="Heger A."/>
            <person name="Hillier L."/>
            <person name="Hinrichs A.S."/>
            <person name="Holmes I."/>
            <person name="Hoskins R.A."/>
            <person name="Hubisz M.J."/>
            <person name="Hultmark D."/>
            <person name="Huntley M.A."/>
            <person name="Jaffe D.B."/>
            <person name="Jagadeeshan S."/>
            <person name="Jeck W.R."/>
            <person name="Johnson J."/>
            <person name="Jones C.D."/>
            <person name="Jordan W.C."/>
            <person name="Karpen G.H."/>
            <person name="Kataoka E."/>
            <person name="Keightley P.D."/>
            <person name="Kheradpour P."/>
            <person name="Kirkness E.F."/>
            <person name="Koerich L.B."/>
            <person name="Kristiansen K."/>
            <person name="Kudrna D."/>
            <person name="Kulathinal R.J."/>
            <person name="Kumar S."/>
            <person name="Kwok R."/>
            <person name="Lander E."/>
            <person name="Langley C.H."/>
            <person name="Lapoint R."/>
            <person name="Lazzaro B.P."/>
            <person name="Lee S.J."/>
            <person name="Levesque L."/>
            <person name="Li R."/>
            <person name="Lin C.F."/>
            <person name="Lin M.F."/>
            <person name="Lindblad-Toh K."/>
            <person name="Llopart A."/>
            <person name="Long M."/>
            <person name="Low L."/>
            <person name="Lozovsky E."/>
            <person name="Lu J."/>
            <person name="Luo M."/>
            <person name="Machado C.A."/>
            <person name="Makalowski W."/>
            <person name="Marzo M."/>
            <person name="Matsuda M."/>
            <person name="Matzkin L."/>
            <person name="McAllister B."/>
            <person name="McBride C.S."/>
            <person name="McKernan B."/>
            <person name="McKernan K."/>
            <person name="Mendez-Lago M."/>
            <person name="Minx P."/>
            <person name="Mollenhauer M.U."/>
            <person name="Montooth K."/>
            <person name="Mount S.M."/>
            <person name="Mu X."/>
            <person name="Myers E."/>
            <person name="Negre B."/>
            <person name="Newfeld S."/>
            <person name="Nielsen R."/>
            <person name="Noor M.A."/>
            <person name="O'Grady P."/>
            <person name="Pachter L."/>
            <person name="Papaceit M."/>
            <person name="Parisi M.J."/>
            <person name="Parisi M."/>
            <person name="Parts L."/>
            <person name="Pedersen J.S."/>
            <person name="Pesole G."/>
            <person name="Phillippy A.M."/>
            <person name="Ponting C.P."/>
            <person name="Pop M."/>
            <person name="Porcelli D."/>
            <person name="Powell J.R."/>
            <person name="Prohaska S."/>
            <person name="Pruitt K."/>
            <person name="Puig M."/>
            <person name="Quesneville H."/>
            <person name="Ram K.R."/>
            <person name="Rand D."/>
            <person name="Rasmussen M.D."/>
            <person name="Reed L.K."/>
            <person name="Reenan R."/>
            <person name="Reily A."/>
            <person name="Remington K.A."/>
            <person name="Rieger T.T."/>
            <person name="Ritchie M.G."/>
            <person name="Robin C."/>
            <person name="Rogers Y.H."/>
            <person name="Rohde C."/>
            <person name="Rozas J."/>
            <person name="Rubenfield M.J."/>
            <person name="Ruiz A."/>
            <person name="Russo S."/>
            <person name="Salzberg S.L."/>
            <person name="Sanchez-Gracia A."/>
            <person name="Saranga D.J."/>
            <person name="Sato H."/>
            <person name="Schaeffer S.W."/>
            <person name="Schatz M.C."/>
            <person name="Schlenke T."/>
            <person name="Schwartz R."/>
            <person name="Segarra C."/>
            <person name="Singh R.S."/>
            <person name="Sirot L."/>
            <person name="Sirota M."/>
            <person name="Sisneros N.B."/>
            <person name="Smith C.D."/>
            <person name="Smith T.F."/>
            <person name="Spieth J."/>
            <person name="Stage D.E."/>
            <person name="Stark A."/>
            <person name="Stephan W."/>
            <person name="Strausberg R.L."/>
            <person name="Strempel S."/>
            <person name="Sturgill D."/>
            <person name="Sutton G."/>
            <person name="Sutton G.G."/>
            <person name="Tao W."/>
            <person name="Teichmann S."/>
            <person name="Tobari Y.N."/>
            <person name="Tomimura Y."/>
            <person name="Tsolas J.M."/>
            <person name="Valente V.L."/>
            <person name="Venter E."/>
            <person name="Venter J.C."/>
            <person name="Vicario S."/>
            <person name="Vieira F.G."/>
            <person name="Vilella A.J."/>
            <person name="Villasante A."/>
            <person name="Walenz B."/>
            <person name="Wang J."/>
            <person name="Wasserman M."/>
            <person name="Watts T."/>
            <person name="Wilson D."/>
            <person name="Wilson R.K."/>
            <person name="Wing R.A."/>
            <person name="Wolfner M.F."/>
            <person name="Wong A."/>
            <person name="Wong G.K."/>
            <person name="Wu C.I."/>
            <person name="Wu G."/>
            <person name="Yamamoto D."/>
            <person name="Yang H.P."/>
            <person name="Yang S.P."/>
            <person name="Yorke J.A."/>
            <person name="Yoshida K."/>
            <person name="Zdobnov E."/>
            <person name="Zhang P."/>
            <person name="Zhang Y."/>
            <person name="Zimin A.V."/>
            <person name="Baldwin J."/>
            <person name="Abdouelleil A."/>
            <person name="Abdulkadir J."/>
            <person name="Abebe A."/>
            <person name="Abera B."/>
            <person name="Abreu J."/>
            <person name="Acer S.C."/>
            <person name="Aftuck L."/>
            <person name="Alexander A."/>
            <person name="An P."/>
            <person name="Anderson E."/>
            <person name="Anderson S."/>
            <person name="Arachi H."/>
            <person name="Azer M."/>
            <person name="Bachantsang P."/>
            <person name="Barry A."/>
            <person name="Bayul T."/>
            <person name="Berlin A."/>
            <person name="Bessette D."/>
            <person name="Bloom T."/>
            <person name="Blye J."/>
            <person name="Boguslavskiy L."/>
            <person name="Bonnet C."/>
            <person name="Boukhgalter B."/>
            <person name="Bourzgui I."/>
            <person name="Brown A."/>
            <person name="Cahill P."/>
            <person name="Channer S."/>
            <person name="Cheshatsang Y."/>
            <person name="Chuda L."/>
            <person name="Citroen M."/>
            <person name="Collymore A."/>
            <person name="Cooke P."/>
            <person name="Costello M."/>
            <person name="D'Aco K."/>
            <person name="Daza R."/>
            <person name="De Haan G."/>
            <person name="DeGray S."/>
            <person name="DeMaso C."/>
            <person name="Dhargay N."/>
            <person name="Dooley K."/>
            <person name="Dooley E."/>
            <person name="Doricent M."/>
            <person name="Dorje P."/>
            <person name="Dorjee K."/>
            <person name="Dupes A."/>
            <person name="Elong R."/>
            <person name="Falk J."/>
            <person name="Farina A."/>
            <person name="Faro S."/>
            <person name="Ferguson D."/>
            <person name="Fisher S."/>
            <person name="Foley C.D."/>
            <person name="Franke A."/>
            <person name="Friedrich D."/>
            <person name="Gadbois L."/>
            <person name="Gearin G."/>
            <person name="Gearin C.R."/>
            <person name="Giannoukos G."/>
            <person name="Goode T."/>
            <person name="Graham J."/>
            <person name="Grandbois E."/>
            <person name="Grewal S."/>
            <person name="Gyaltsen K."/>
            <person name="Hafez N."/>
            <person name="Hagos B."/>
            <person name="Hall J."/>
            <person name="Henson C."/>
            <person name="Hollinger A."/>
            <person name="Honan T."/>
            <person name="Huard M.D."/>
            <person name="Hughes L."/>
            <person name="Hurhula B."/>
            <person name="Husby M.E."/>
            <person name="Kamat A."/>
            <person name="Kanga B."/>
            <person name="Kashin S."/>
            <person name="Khazanovich D."/>
            <person name="Kisner P."/>
            <person name="Lance K."/>
            <person name="Lara M."/>
            <person name="Lee W."/>
            <person name="Lennon N."/>
            <person name="Letendre F."/>
            <person name="LeVine R."/>
            <person name="Lipovsky A."/>
            <person name="Liu X."/>
            <person name="Liu J."/>
            <person name="Liu S."/>
            <person name="Lokyitsang T."/>
            <person name="Lokyitsang Y."/>
            <person name="Lubonja R."/>
            <person name="Lui A."/>
            <person name="MacDonald P."/>
            <person name="Magnisalis V."/>
            <person name="Maru K."/>
            <person name="Matthews C."/>
            <person name="McCusker W."/>
            <person name="McDonough S."/>
            <person name="Mehta T."/>
            <person name="Meldrim J."/>
            <person name="Meneus L."/>
            <person name="Mihai O."/>
            <person name="Mihalev A."/>
            <person name="Mihova T."/>
            <person name="Mittelman R."/>
            <person name="Mlenga V."/>
            <person name="Montmayeur A."/>
            <person name="Mulrain L."/>
            <person name="Navidi A."/>
            <person name="Naylor J."/>
            <person name="Negash T."/>
            <person name="Nguyen T."/>
            <person name="Nguyen N."/>
            <person name="Nicol R."/>
            <person name="Norbu C."/>
            <person name="Norbu N."/>
            <person name="Novod N."/>
            <person name="O'Neill B."/>
            <person name="Osman S."/>
            <person name="Markiewicz E."/>
            <person name="Oyono O.L."/>
            <person name="Patti C."/>
            <person name="Phunkhang P."/>
            <person name="Pierre F."/>
            <person name="Priest M."/>
            <person name="Raghuraman S."/>
            <person name="Rege F."/>
            <person name="Reyes R."/>
            <person name="Rise C."/>
            <person name="Rogov P."/>
            <person name="Ross K."/>
            <person name="Ryan E."/>
            <person name="Settipalli S."/>
            <person name="Shea T."/>
            <person name="Sherpa N."/>
            <person name="Shi L."/>
            <person name="Shih D."/>
            <person name="Sparrow T."/>
            <person name="Spaulding J."/>
            <person name="Stalker J."/>
            <person name="Stange-Thomann N."/>
            <person name="Stavropoulos S."/>
            <person name="Stone C."/>
            <person name="Strader C."/>
            <person name="Tesfaye S."/>
            <person name="Thomson T."/>
            <person name="Thoulutsang Y."/>
            <person name="Thoulutsang D."/>
            <person name="Topham K."/>
            <person name="Topping I."/>
            <person name="Tsamla T."/>
            <person name="Vassiliev H."/>
            <person name="Vo A."/>
            <person name="Wangchuk T."/>
            <person name="Wangdi T."/>
            <person name="Weiand M."/>
            <person name="Wilkinson J."/>
            <person name="Wilson A."/>
            <person name="Yadav S."/>
            <person name="Young G."/>
            <person name="Yu Q."/>
            <person name="Zembek L."/>
            <person name="Zhong D."/>
            <person name="Zimmer A."/>
            <person name="Zwirko Z."/>
            <person name="Jaffe D.B."/>
            <person name="Alvarez P."/>
            <person name="Brockman W."/>
            <person name="Butler J."/>
            <person name="Chin C."/>
            <person name="Gnerre S."/>
            <person name="Grabherr M."/>
            <person name="Kleber M."/>
            <person name="Mauceli E."/>
            <person name="MacCallum I."/>
        </authorList>
    </citation>
    <scope>NUCLEOTIDE SEQUENCE [LARGE SCALE GENOMIC DNA]</scope>
    <source>
        <strain evidence="5">Tucson 14030-0811.24</strain>
    </source>
</reference>
<evidence type="ECO:0000256" key="1">
    <source>
        <dbReference type="SAM" id="Phobius"/>
    </source>
</evidence>
<keyword evidence="1" id="KW-0472">Membrane</keyword>
<feature type="transmembrane region" description="Helical" evidence="1">
    <location>
        <begin position="269"/>
        <end position="288"/>
    </location>
</feature>
<dbReference type="SMART" id="SM00494">
    <property type="entry name" value="ChtBD2"/>
    <property type="match status" value="1"/>
</dbReference>
<accession>B4N4M7</accession>
<dbReference type="EMBL" id="CH964095">
    <property type="protein sequence ID" value="EDW79101.2"/>
    <property type="molecule type" value="Genomic_DNA"/>
</dbReference>
<dbReference type="SUPFAM" id="SSF57625">
    <property type="entry name" value="Invertebrate chitin-binding proteins"/>
    <property type="match status" value="1"/>
</dbReference>
<keyword evidence="2" id="KW-0732">Signal</keyword>
<dbReference type="GO" id="GO:0005576">
    <property type="term" value="C:extracellular region"/>
    <property type="evidence" value="ECO:0007669"/>
    <property type="project" value="InterPro"/>
</dbReference>
<name>B4N4M7_DROWI</name>